<gene>
    <name evidence="1" type="ORF">BHE18_21980</name>
</gene>
<evidence type="ECO:0000313" key="2">
    <source>
        <dbReference type="Proteomes" id="UP000182062"/>
    </source>
</evidence>
<dbReference type="OrthoDB" id="2719927at2"/>
<reference evidence="1 2" key="1">
    <citation type="submission" date="2016-09" db="EMBL/GenBank/DDBJ databases">
        <title>Bacillus aquimaris SAMM genome sequence reveals colonization and biosurfactant production capacities.</title>
        <authorList>
            <person name="Waghmode S.R."/>
            <person name="Suryavanshi M.V."/>
        </authorList>
    </citation>
    <scope>NUCLEOTIDE SEQUENCE [LARGE SCALE GENOMIC DNA]</scope>
    <source>
        <strain evidence="1 2">SAMM</strain>
    </source>
</reference>
<keyword evidence="2" id="KW-1185">Reference proteome</keyword>
<comment type="caution">
    <text evidence="1">The sequence shown here is derived from an EMBL/GenBank/DDBJ whole genome shotgun (WGS) entry which is preliminary data.</text>
</comment>
<proteinExistence type="predicted"/>
<evidence type="ECO:0000313" key="1">
    <source>
        <dbReference type="EMBL" id="OIU71526.1"/>
    </source>
</evidence>
<accession>A0A1J6W088</accession>
<protein>
    <submittedName>
        <fullName evidence="1">Uncharacterized protein</fullName>
    </submittedName>
</protein>
<dbReference type="AlphaFoldDB" id="A0A1J6W088"/>
<dbReference type="EMBL" id="MINN01000082">
    <property type="protein sequence ID" value="OIU71526.1"/>
    <property type="molecule type" value="Genomic_DNA"/>
</dbReference>
<dbReference type="Proteomes" id="UP000182062">
    <property type="component" value="Unassembled WGS sequence"/>
</dbReference>
<organism evidence="1 2">
    <name type="scientific">Rossellomorea aquimaris</name>
    <dbReference type="NCBI Taxonomy" id="189382"/>
    <lineage>
        <taxon>Bacteria</taxon>
        <taxon>Bacillati</taxon>
        <taxon>Bacillota</taxon>
        <taxon>Bacilli</taxon>
        <taxon>Bacillales</taxon>
        <taxon>Bacillaceae</taxon>
        <taxon>Rossellomorea</taxon>
    </lineage>
</organism>
<sequence length="155" mass="17684">MKKLLGLFVACIMISVLIGFDKQQSFNLKAVKINVKNNILRYDVILKTDDGTPIKSRFDYPGQRIHGFELAVVPNKRLANLMELDGNEESSFTKMRPNKIGTRSSSRDDEVHLFCEYIVKNDSDLVKVKEFAKDEATIFIFDGANKIIEQPISRQ</sequence>
<name>A0A1J6W088_9BACI</name>
<dbReference type="RefSeq" id="WP_071618407.1">
    <property type="nucleotide sequence ID" value="NZ_MINN01000082.1"/>
</dbReference>